<comment type="caution">
    <text evidence="1">The sequence shown here is derived from an EMBL/GenBank/DDBJ whole genome shotgun (WGS) entry which is preliminary data.</text>
</comment>
<gene>
    <name evidence="1" type="ORF">C8F04DRAFT_1265926</name>
</gene>
<evidence type="ECO:0000313" key="2">
    <source>
        <dbReference type="Proteomes" id="UP001218188"/>
    </source>
</evidence>
<dbReference type="AlphaFoldDB" id="A0AAD6SK93"/>
<reference evidence="1" key="1">
    <citation type="submission" date="2023-03" db="EMBL/GenBank/DDBJ databases">
        <title>Massive genome expansion in bonnet fungi (Mycena s.s.) driven by repeated elements and novel gene families across ecological guilds.</title>
        <authorList>
            <consortium name="Lawrence Berkeley National Laboratory"/>
            <person name="Harder C.B."/>
            <person name="Miyauchi S."/>
            <person name="Viragh M."/>
            <person name="Kuo A."/>
            <person name="Thoen E."/>
            <person name="Andreopoulos B."/>
            <person name="Lu D."/>
            <person name="Skrede I."/>
            <person name="Drula E."/>
            <person name="Henrissat B."/>
            <person name="Morin E."/>
            <person name="Kohler A."/>
            <person name="Barry K."/>
            <person name="LaButti K."/>
            <person name="Morin E."/>
            <person name="Salamov A."/>
            <person name="Lipzen A."/>
            <person name="Mereny Z."/>
            <person name="Hegedus B."/>
            <person name="Baldrian P."/>
            <person name="Stursova M."/>
            <person name="Weitz H."/>
            <person name="Taylor A."/>
            <person name="Grigoriev I.V."/>
            <person name="Nagy L.G."/>
            <person name="Martin F."/>
            <person name="Kauserud H."/>
        </authorList>
    </citation>
    <scope>NUCLEOTIDE SEQUENCE</scope>
    <source>
        <strain evidence="1">CBHHK200</strain>
    </source>
</reference>
<sequence length="302" mass="33899">MKYRTRLHGPDGSSDDSDNTFCGRSEASKYPHQLAHGKDLVDGRDVFLLLKRVKSAGLRSSLCLQKYWRNRGRSRLQIWFQSACNQQGLGARSCRDLFAEFAGGTGISVGVMSPQMLRGRHMGKLLSEAKTKALVRWMLIDEETMRPRLPTATIWATTTDTATLSAALRITSGLGFQSGQYVNARYSIDRPNVKVIPRFFEHPTSAFQLLDLSFVICFGMKHAREIAPTLIFVKTIRGGYDLLNGLDSLIPADVLDRLRIIKLYNSPMPIDYRRQFIADSALRIGIVTGTCTYLIFLSSRVL</sequence>
<proteinExistence type="predicted"/>
<evidence type="ECO:0000313" key="1">
    <source>
        <dbReference type="EMBL" id="KAJ7028391.1"/>
    </source>
</evidence>
<name>A0AAD6SK93_9AGAR</name>
<dbReference type="Proteomes" id="UP001218188">
    <property type="component" value="Unassembled WGS sequence"/>
</dbReference>
<protein>
    <submittedName>
        <fullName evidence="1">Uncharacterized protein</fullName>
    </submittedName>
</protein>
<dbReference type="EMBL" id="JARJCM010000112">
    <property type="protein sequence ID" value="KAJ7028391.1"/>
    <property type="molecule type" value="Genomic_DNA"/>
</dbReference>
<organism evidence="1 2">
    <name type="scientific">Mycena alexandri</name>
    <dbReference type="NCBI Taxonomy" id="1745969"/>
    <lineage>
        <taxon>Eukaryota</taxon>
        <taxon>Fungi</taxon>
        <taxon>Dikarya</taxon>
        <taxon>Basidiomycota</taxon>
        <taxon>Agaricomycotina</taxon>
        <taxon>Agaricomycetes</taxon>
        <taxon>Agaricomycetidae</taxon>
        <taxon>Agaricales</taxon>
        <taxon>Marasmiineae</taxon>
        <taxon>Mycenaceae</taxon>
        <taxon>Mycena</taxon>
    </lineage>
</organism>
<accession>A0AAD6SK93</accession>
<keyword evidence="2" id="KW-1185">Reference proteome</keyword>